<protein>
    <submittedName>
        <fullName evidence="2">Uncharacterized protein</fullName>
    </submittedName>
</protein>
<feature type="region of interest" description="Disordered" evidence="1">
    <location>
        <begin position="126"/>
        <end position="173"/>
    </location>
</feature>
<accession>A0A1J7C703</accession>
<name>A0A1J7C703_9ACTN</name>
<feature type="compositionally biased region" description="Pro residues" evidence="1">
    <location>
        <begin position="130"/>
        <end position="140"/>
    </location>
</feature>
<evidence type="ECO:0000256" key="1">
    <source>
        <dbReference type="SAM" id="MobiDB-lite"/>
    </source>
</evidence>
<sequence>MAFSAAELLVLRRALTHALAHPEDAHPDDLGDYLRLAASIEEATAEAGRMRAFRLDELGRYRGALPGSAVGYLDLLEDALNNGYVPLPEDHAALRDLLARPCAPSERLRRSDLLARCRRVVPPAVRRPAPRPVRPAPGTPRPLAGVPVLTATRRSRAEAARRRHPAMPVLAPR</sequence>
<comment type="caution">
    <text evidence="2">The sequence shown here is derived from an EMBL/GenBank/DDBJ whole genome shotgun (WGS) entry which is preliminary data.</text>
</comment>
<evidence type="ECO:0000313" key="3">
    <source>
        <dbReference type="Proteomes" id="UP000243342"/>
    </source>
</evidence>
<keyword evidence="3" id="KW-1185">Reference proteome</keyword>
<dbReference type="EMBL" id="MLCF01000057">
    <property type="protein sequence ID" value="OIV37316.1"/>
    <property type="molecule type" value="Genomic_DNA"/>
</dbReference>
<evidence type="ECO:0000313" key="2">
    <source>
        <dbReference type="EMBL" id="OIV37316.1"/>
    </source>
</evidence>
<dbReference type="Proteomes" id="UP000243342">
    <property type="component" value="Unassembled WGS sequence"/>
</dbReference>
<dbReference type="AlphaFoldDB" id="A0A1J7C703"/>
<dbReference type="STRING" id="1428644.BIV57_11755"/>
<proteinExistence type="predicted"/>
<organism evidence="2 3">
    <name type="scientific">Mangrovactinospora gilvigrisea</name>
    <dbReference type="NCBI Taxonomy" id="1428644"/>
    <lineage>
        <taxon>Bacteria</taxon>
        <taxon>Bacillati</taxon>
        <taxon>Actinomycetota</taxon>
        <taxon>Actinomycetes</taxon>
        <taxon>Kitasatosporales</taxon>
        <taxon>Streptomycetaceae</taxon>
        <taxon>Mangrovactinospora</taxon>
    </lineage>
</organism>
<gene>
    <name evidence="2" type="ORF">BIV57_11755</name>
</gene>
<reference evidence="2 3" key="1">
    <citation type="submission" date="2016-10" db="EMBL/GenBank/DDBJ databases">
        <title>Genome sequence of Streptomyces gilvigriseus MUSC 26.</title>
        <authorList>
            <person name="Lee L.-H."/>
            <person name="Ser H.-L."/>
        </authorList>
    </citation>
    <scope>NUCLEOTIDE SEQUENCE [LARGE SCALE GENOMIC DNA]</scope>
    <source>
        <strain evidence="2 3">MUSC 26</strain>
    </source>
</reference>